<accession>A0AAN7A379</accession>
<dbReference type="GO" id="GO:0005634">
    <property type="term" value="C:nucleus"/>
    <property type="evidence" value="ECO:0007669"/>
    <property type="project" value="TreeGrafter"/>
</dbReference>
<evidence type="ECO:0008006" key="7">
    <source>
        <dbReference type="Google" id="ProtNLM"/>
    </source>
</evidence>
<evidence type="ECO:0000256" key="4">
    <source>
        <dbReference type="SAM" id="MobiDB-lite"/>
    </source>
</evidence>
<comment type="caution">
    <text evidence="5">The sequence shown here is derived from an EMBL/GenBank/DDBJ whole genome shotgun (WGS) entry which is preliminary data.</text>
</comment>
<name>A0AAN7A379_9PEZI</name>
<evidence type="ECO:0000256" key="3">
    <source>
        <dbReference type="PROSITE-ProRule" id="PRU00023"/>
    </source>
</evidence>
<keyword evidence="6" id="KW-1185">Reference proteome</keyword>
<dbReference type="PROSITE" id="PS50297">
    <property type="entry name" value="ANK_REP_REGION"/>
    <property type="match status" value="1"/>
</dbReference>
<gene>
    <name evidence="5" type="ORF">QBC36DRAFT_295073</name>
</gene>
<feature type="repeat" description="ANK" evidence="3">
    <location>
        <begin position="159"/>
        <end position="191"/>
    </location>
</feature>
<reference evidence="5" key="2">
    <citation type="submission" date="2023-05" db="EMBL/GenBank/DDBJ databases">
        <authorList>
            <consortium name="Lawrence Berkeley National Laboratory"/>
            <person name="Steindorff A."/>
            <person name="Hensen N."/>
            <person name="Bonometti L."/>
            <person name="Westerberg I."/>
            <person name="Brannstrom I.O."/>
            <person name="Guillou S."/>
            <person name="Cros-Aarteil S."/>
            <person name="Calhoun S."/>
            <person name="Haridas S."/>
            <person name="Kuo A."/>
            <person name="Mondo S."/>
            <person name="Pangilinan J."/>
            <person name="Riley R."/>
            <person name="Labutti K."/>
            <person name="Andreopoulos B."/>
            <person name="Lipzen A."/>
            <person name="Chen C."/>
            <person name="Yanf M."/>
            <person name="Daum C."/>
            <person name="Ng V."/>
            <person name="Clum A."/>
            <person name="Ohm R."/>
            <person name="Martin F."/>
            <person name="Silar P."/>
            <person name="Natvig D."/>
            <person name="Lalanne C."/>
            <person name="Gautier V."/>
            <person name="Ament-Velasquez S.L."/>
            <person name="Kruys A."/>
            <person name="Hutchinson M.I."/>
            <person name="Powell A.J."/>
            <person name="Barry K."/>
            <person name="Miller A.N."/>
            <person name="Grigoriev I.V."/>
            <person name="Debuchy R."/>
            <person name="Gladieux P."/>
            <person name="Thoren M.H."/>
            <person name="Johannesson H."/>
        </authorList>
    </citation>
    <scope>NUCLEOTIDE SEQUENCE</scope>
    <source>
        <strain evidence="5">CBS 892.96</strain>
    </source>
</reference>
<evidence type="ECO:0000313" key="5">
    <source>
        <dbReference type="EMBL" id="KAK4171730.1"/>
    </source>
</evidence>
<evidence type="ECO:0000313" key="6">
    <source>
        <dbReference type="Proteomes" id="UP001302321"/>
    </source>
</evidence>
<organism evidence="5 6">
    <name type="scientific">Triangularia setosa</name>
    <dbReference type="NCBI Taxonomy" id="2587417"/>
    <lineage>
        <taxon>Eukaryota</taxon>
        <taxon>Fungi</taxon>
        <taxon>Dikarya</taxon>
        <taxon>Ascomycota</taxon>
        <taxon>Pezizomycotina</taxon>
        <taxon>Sordariomycetes</taxon>
        <taxon>Sordariomycetidae</taxon>
        <taxon>Sordariales</taxon>
        <taxon>Podosporaceae</taxon>
        <taxon>Triangularia</taxon>
    </lineage>
</organism>
<dbReference type="PANTHER" id="PTHR24124:SF14">
    <property type="entry name" value="CHROMOSOME UNDETERMINED SCAFFOLD_25, WHOLE GENOME SHOTGUN SEQUENCE"/>
    <property type="match status" value="1"/>
</dbReference>
<dbReference type="PANTHER" id="PTHR24124">
    <property type="entry name" value="ANKYRIN REPEAT FAMILY A"/>
    <property type="match status" value="1"/>
</dbReference>
<feature type="region of interest" description="Disordered" evidence="4">
    <location>
        <begin position="1"/>
        <end position="23"/>
    </location>
</feature>
<dbReference type="InterPro" id="IPR002110">
    <property type="entry name" value="Ankyrin_rpt"/>
</dbReference>
<dbReference type="GO" id="GO:0010468">
    <property type="term" value="P:regulation of gene expression"/>
    <property type="evidence" value="ECO:0007669"/>
    <property type="project" value="TreeGrafter"/>
</dbReference>
<keyword evidence="2 3" id="KW-0040">ANK repeat</keyword>
<keyword evidence="1" id="KW-0677">Repeat</keyword>
<dbReference type="Pfam" id="PF12796">
    <property type="entry name" value="Ank_2"/>
    <property type="match status" value="1"/>
</dbReference>
<dbReference type="Gene3D" id="1.25.40.20">
    <property type="entry name" value="Ankyrin repeat-containing domain"/>
    <property type="match status" value="1"/>
</dbReference>
<protein>
    <recommendedName>
        <fullName evidence="7">Ankyrin</fullName>
    </recommendedName>
</protein>
<proteinExistence type="predicted"/>
<dbReference type="SMART" id="SM00248">
    <property type="entry name" value="ANK"/>
    <property type="match status" value="3"/>
</dbReference>
<dbReference type="Proteomes" id="UP001302321">
    <property type="component" value="Unassembled WGS sequence"/>
</dbReference>
<evidence type="ECO:0000256" key="1">
    <source>
        <dbReference type="ARBA" id="ARBA00022737"/>
    </source>
</evidence>
<dbReference type="SUPFAM" id="SSF48403">
    <property type="entry name" value="Ankyrin repeat"/>
    <property type="match status" value="1"/>
</dbReference>
<sequence length="315" mass="36174">MDMREPFDCESTATPPPAEHRPLGVRSNAAARYSHHENPTQDELADLLRALAHKAPFTELKHQLERLSYRLEIPVADVLLRSEFVWHQRSKVNSDDMNQVTTSRAQWTSYGTLLHEAVRENELDLVKYLISPYISDGPDQRHEFLERHQGADTHAVDIHGWTAMHHAMEKGRIEIARLLYAEDATVMNKPAFRTGDTPLHVLIRKADVRIVGIVTREMKNLDWFKPNNLGLGAFDLAQMVIGDADFLRYLKARVLVDGWQSRRKQARDAFERAQKKYGQYRDLPTGKGFRGVDDEVMDGSWEDFTKVTVTGVETW</sequence>
<reference evidence="5" key="1">
    <citation type="journal article" date="2023" name="Mol. Phylogenet. Evol.">
        <title>Genome-scale phylogeny and comparative genomics of the fungal order Sordariales.</title>
        <authorList>
            <person name="Hensen N."/>
            <person name="Bonometti L."/>
            <person name="Westerberg I."/>
            <person name="Brannstrom I.O."/>
            <person name="Guillou S."/>
            <person name="Cros-Aarteil S."/>
            <person name="Calhoun S."/>
            <person name="Haridas S."/>
            <person name="Kuo A."/>
            <person name="Mondo S."/>
            <person name="Pangilinan J."/>
            <person name="Riley R."/>
            <person name="LaButti K."/>
            <person name="Andreopoulos B."/>
            <person name="Lipzen A."/>
            <person name="Chen C."/>
            <person name="Yan M."/>
            <person name="Daum C."/>
            <person name="Ng V."/>
            <person name="Clum A."/>
            <person name="Steindorff A."/>
            <person name="Ohm R.A."/>
            <person name="Martin F."/>
            <person name="Silar P."/>
            <person name="Natvig D.O."/>
            <person name="Lalanne C."/>
            <person name="Gautier V."/>
            <person name="Ament-Velasquez S.L."/>
            <person name="Kruys A."/>
            <person name="Hutchinson M.I."/>
            <person name="Powell A.J."/>
            <person name="Barry K."/>
            <person name="Miller A.N."/>
            <person name="Grigoriev I.V."/>
            <person name="Debuchy R."/>
            <person name="Gladieux P."/>
            <person name="Hiltunen Thoren M."/>
            <person name="Johannesson H."/>
        </authorList>
    </citation>
    <scope>NUCLEOTIDE SEQUENCE</scope>
    <source>
        <strain evidence="5">CBS 892.96</strain>
    </source>
</reference>
<dbReference type="EMBL" id="MU866515">
    <property type="protein sequence ID" value="KAK4171730.1"/>
    <property type="molecule type" value="Genomic_DNA"/>
</dbReference>
<dbReference type="InterPro" id="IPR036770">
    <property type="entry name" value="Ankyrin_rpt-contain_sf"/>
</dbReference>
<evidence type="ECO:0000256" key="2">
    <source>
        <dbReference type="ARBA" id="ARBA00023043"/>
    </source>
</evidence>
<dbReference type="PROSITE" id="PS50088">
    <property type="entry name" value="ANK_REPEAT"/>
    <property type="match status" value="1"/>
</dbReference>
<dbReference type="AlphaFoldDB" id="A0AAN7A379"/>